<name>A0A9E2WKL4_9PSED</name>
<dbReference type="InterPro" id="IPR022385">
    <property type="entry name" value="Rhs_assc_core"/>
</dbReference>
<dbReference type="CDD" id="cd20743">
    <property type="entry name" value="FIX_RhsA-like"/>
    <property type="match status" value="1"/>
</dbReference>
<feature type="compositionally biased region" description="Polar residues" evidence="2">
    <location>
        <begin position="276"/>
        <end position="295"/>
    </location>
</feature>
<dbReference type="Proteomes" id="UP000599879">
    <property type="component" value="Unassembled WGS sequence"/>
</dbReference>
<dbReference type="Pfam" id="PF03527">
    <property type="entry name" value="RHS"/>
    <property type="match status" value="1"/>
</dbReference>
<sequence>MSAAPSTHREVALVPANTLHQSDVDFSMKKLDQWLLRMTNDTVGWNTIHTVGSVLPGVGGVFAAIDAIADLITLIDGNQDDVVTWISFGINVFGIMSFPGVGAARAAIRPTLHMLRSHSKATLGNALLTALESNLNALAPGAIEDFATALQQGLASLLSQIADKIKQTCLSFASMIRSVASPEGQRKIAETVKSGKKFVASTGILGMAISLLIDDPRMSDATVRKLLEVADTAQTIGANAHRKINALADPSNTQSIGYLVSMLLTALANRKGRKAQAQNIAPHGTSQATAVSGQGQLVARSSEAPAKADPSAKKDGCPSTCRSISFARGSETLTHTDFSLPGCFALQWSRTYRSSLAAFDGGVFGARWITPFSTCLDVLKQGVLYHAADGRSHTYPLPKIGKHHYDAIEGLVLIRTQETQLVIARGYASQESYQRQGERFVLQSIRQRGGARIDLHYEHHHQGTPVLSDLVTYQNEVQHQHLATALDEHGRISALWQVRNGQPHRQLAAYRYDEHGDLLQADDEHQASWSYQYQDHLITRYSDRSGRGINLQWQGTGPDAKAVREWADDGSFDTRLAWDADVRLTCVTDAHGQVTKHYYDGLGFTYRVIHPDGSEEWLLRDTAKNITQHLHADGSTERFAYDERGNLLQHTRADGSCVHYAYDDHDQLLKTRDAEGGLWRRDYDQRGNLIETIDPLENTTQYRYNSDNLPIAVVDANGNEKTLAYTADGLLSQYTDCSGHTRHWHYDPCGQLIRYTDALGQVTEYAYEAGQLARLTHPDHSVEQFERDAEGRLLSHTDALQRRTCWAYNVAGLIATRTDAQGHTLDYRWDRLGRLLELRNENHSSARFSYDSMGRLLSETGFDGKGRSYHYHAESGVLAQQLDEDRIIEFAFDRLGRLSQRHAGHRHGQHWQSEAFHYDGNGQLLMAENSQSKLQWFYDRAGNLSREHQYYRFLDTPSVAIWQHEYDALNQRCATTRPDGHRVSWLTYGSGHLLAIKLDDAELLSYQRDALHREIGRVQGNGLQQRQQWTANGYLHTQSLTRPGSNDYLRKRQHHYDPAGQLTTIDDSNRGTLSYRYDPLNRLLGAHSRLGAETFAFDPASNLLDPHEAPQANGLKRSRQMDNLLHQYLGNHYRYDPRGNLSERWLDGQHGRFTWDLYDRLVGYEDARLKVNYGYDALGRRLYKQSAAKYQDRAQAGPLWNRKQRLDLDERYGCKSSIYGWDGDHLAFESTYHPRGERTTHYLYEPGTFVPLVQASYEQQIALLPEPSYDGPYDIDQDPVWQYQPQAPAFKALDWYQCDHLGTPLELTDQHGEMVWRADYQAWGQAQVRLSEAAQRRKLDTALRFQGQYLDVETGLHYNRYRYYDPQVGRFVSADPIGYAGGLNLYQYAPNAVEWVDPLGLASNRDFRPTANLDRKLSALQNAQSTSERERILPDGRVRYYEKEKLSRTPGPTRGRSHATEYNPRTGQVRAWEETYDHSGKINRVHPKMNNGKQLNLPHYPPTKADIDQGLATPNGRAITCGCLK</sequence>
<feature type="domain" description="Teneurin-like YD-shell" evidence="5">
    <location>
        <begin position="635"/>
        <end position="777"/>
    </location>
</feature>
<reference evidence="6" key="1">
    <citation type="journal article" date="2020" name="Microorganisms">
        <title>Reliable Identification of Environmental Pseudomonas Isolates Using the rpoD Gene.</title>
        <authorList>
            <consortium name="The Broad Institute Genome Sequencing Platform"/>
            <person name="Girard L."/>
            <person name="Lood C."/>
            <person name="Rokni-Zadeh H."/>
            <person name="van Noort V."/>
            <person name="Lavigne R."/>
            <person name="De Mot R."/>
        </authorList>
    </citation>
    <scope>NUCLEOTIDE SEQUENCE</scope>
    <source>
        <strain evidence="6">SWRI10</strain>
    </source>
</reference>
<dbReference type="InterPro" id="IPR006530">
    <property type="entry name" value="YD"/>
</dbReference>
<evidence type="ECO:0000259" key="4">
    <source>
        <dbReference type="Pfam" id="PF20148"/>
    </source>
</evidence>
<feature type="region of interest" description="Disordered" evidence="2">
    <location>
        <begin position="275"/>
        <end position="319"/>
    </location>
</feature>
<evidence type="ECO:0000259" key="3">
    <source>
        <dbReference type="Pfam" id="PF03527"/>
    </source>
</evidence>
<dbReference type="NCBIfam" id="TIGR03696">
    <property type="entry name" value="Rhs_assc_core"/>
    <property type="match status" value="1"/>
</dbReference>
<feature type="domain" description="DUF6531" evidence="4">
    <location>
        <begin position="324"/>
        <end position="395"/>
    </location>
</feature>
<evidence type="ECO:0000313" key="7">
    <source>
        <dbReference type="Proteomes" id="UP000599879"/>
    </source>
</evidence>
<evidence type="ECO:0000313" key="6">
    <source>
        <dbReference type="EMBL" id="MBV4535244.1"/>
    </source>
</evidence>
<feature type="domain" description="Teneurin-like YD-shell" evidence="5">
    <location>
        <begin position="1065"/>
        <end position="1189"/>
    </location>
</feature>
<organism evidence="6 7">
    <name type="scientific">Pseudomonas urmiensis</name>
    <dbReference type="NCBI Taxonomy" id="2745493"/>
    <lineage>
        <taxon>Bacteria</taxon>
        <taxon>Pseudomonadati</taxon>
        <taxon>Pseudomonadota</taxon>
        <taxon>Gammaproteobacteria</taxon>
        <taxon>Pseudomonadales</taxon>
        <taxon>Pseudomonadaceae</taxon>
        <taxon>Pseudomonas</taxon>
    </lineage>
</organism>
<dbReference type="PANTHER" id="PTHR32305:SF15">
    <property type="entry name" value="PROTEIN RHSA-RELATED"/>
    <property type="match status" value="1"/>
</dbReference>
<dbReference type="InterPro" id="IPR050708">
    <property type="entry name" value="T6SS_VgrG/RHS"/>
</dbReference>
<keyword evidence="1" id="KW-0677">Repeat</keyword>
<evidence type="ECO:0000259" key="5">
    <source>
        <dbReference type="Pfam" id="PF25023"/>
    </source>
</evidence>
<gene>
    <name evidence="6" type="ORF">HU737_004545</name>
</gene>
<evidence type="ECO:0000256" key="1">
    <source>
        <dbReference type="ARBA" id="ARBA00022737"/>
    </source>
</evidence>
<evidence type="ECO:0000256" key="2">
    <source>
        <dbReference type="SAM" id="MobiDB-lite"/>
    </source>
</evidence>
<dbReference type="Pfam" id="PF25023">
    <property type="entry name" value="TEN_YD-shell"/>
    <property type="match status" value="2"/>
</dbReference>
<dbReference type="InterPro" id="IPR031325">
    <property type="entry name" value="RHS_repeat"/>
</dbReference>
<dbReference type="RefSeq" id="WP_217838521.1">
    <property type="nucleotide sequence ID" value="NZ_JABWRE020000001.1"/>
</dbReference>
<dbReference type="PANTHER" id="PTHR32305">
    <property type="match status" value="1"/>
</dbReference>
<proteinExistence type="predicted"/>
<accession>A0A9E2WKL4</accession>
<reference evidence="6" key="2">
    <citation type="submission" date="2021-06" db="EMBL/GenBank/DDBJ databases">
        <title>Updating the genus Pseudomonas: Description of 43 new species and partition of the Pseudomonas putida group.</title>
        <authorList>
            <person name="Girard L."/>
            <person name="Lood C."/>
            <person name="Vandamme P."/>
            <person name="Rokni-Zadeh H."/>
            <person name="Van Noort V."/>
            <person name="Hofte M."/>
            <person name="Lavigne R."/>
            <person name="De Mot R."/>
        </authorList>
    </citation>
    <scope>NUCLEOTIDE SEQUENCE</scope>
    <source>
        <strain evidence="6">SWRI10</strain>
    </source>
</reference>
<feature type="domain" description="RHS protein conserved region" evidence="3">
    <location>
        <begin position="1296"/>
        <end position="1326"/>
    </location>
</feature>
<dbReference type="InterPro" id="IPR045351">
    <property type="entry name" value="DUF6531"/>
</dbReference>
<dbReference type="NCBIfam" id="TIGR01643">
    <property type="entry name" value="YD_repeat_2x"/>
    <property type="match status" value="7"/>
</dbReference>
<protein>
    <submittedName>
        <fullName evidence="6">RHS domain-containing protein</fullName>
    </submittedName>
</protein>
<dbReference type="InterPro" id="IPR001826">
    <property type="entry name" value="RHS"/>
</dbReference>
<dbReference type="Pfam" id="PF05593">
    <property type="entry name" value="RHS_repeat"/>
    <property type="match status" value="2"/>
</dbReference>
<dbReference type="Pfam" id="PF20148">
    <property type="entry name" value="DUF6531"/>
    <property type="match status" value="1"/>
</dbReference>
<dbReference type="EMBL" id="JABWRE020000001">
    <property type="protein sequence ID" value="MBV4535244.1"/>
    <property type="molecule type" value="Genomic_DNA"/>
</dbReference>
<dbReference type="InterPro" id="IPR056823">
    <property type="entry name" value="TEN-like_YD-shell"/>
</dbReference>
<comment type="caution">
    <text evidence="6">The sequence shown here is derived from an EMBL/GenBank/DDBJ whole genome shotgun (WGS) entry which is preliminary data.</text>
</comment>